<evidence type="ECO:0000313" key="2">
    <source>
        <dbReference type="Proteomes" id="UP000800035"/>
    </source>
</evidence>
<proteinExistence type="predicted"/>
<keyword evidence="2" id="KW-1185">Reference proteome</keyword>
<dbReference type="EMBL" id="ML976992">
    <property type="protein sequence ID" value="KAF1956170.1"/>
    <property type="molecule type" value="Genomic_DNA"/>
</dbReference>
<evidence type="ECO:0000313" key="1">
    <source>
        <dbReference type="EMBL" id="KAF1956170.1"/>
    </source>
</evidence>
<protein>
    <submittedName>
        <fullName evidence="1">Uncharacterized protein</fullName>
    </submittedName>
</protein>
<reference evidence="1" key="1">
    <citation type="journal article" date="2020" name="Stud. Mycol.">
        <title>101 Dothideomycetes genomes: a test case for predicting lifestyles and emergence of pathogens.</title>
        <authorList>
            <person name="Haridas S."/>
            <person name="Albert R."/>
            <person name="Binder M."/>
            <person name="Bloem J."/>
            <person name="Labutti K."/>
            <person name="Salamov A."/>
            <person name="Andreopoulos B."/>
            <person name="Baker S."/>
            <person name="Barry K."/>
            <person name="Bills G."/>
            <person name="Bluhm B."/>
            <person name="Cannon C."/>
            <person name="Castanera R."/>
            <person name="Culley D."/>
            <person name="Daum C."/>
            <person name="Ezra D."/>
            <person name="Gonzalez J."/>
            <person name="Henrissat B."/>
            <person name="Kuo A."/>
            <person name="Liang C."/>
            <person name="Lipzen A."/>
            <person name="Lutzoni F."/>
            <person name="Magnuson J."/>
            <person name="Mondo S."/>
            <person name="Nolan M."/>
            <person name="Ohm R."/>
            <person name="Pangilinan J."/>
            <person name="Park H.-J."/>
            <person name="Ramirez L."/>
            <person name="Alfaro M."/>
            <person name="Sun H."/>
            <person name="Tritt A."/>
            <person name="Yoshinaga Y."/>
            <person name="Zwiers L.-H."/>
            <person name="Turgeon B."/>
            <person name="Goodwin S."/>
            <person name="Spatafora J."/>
            <person name="Crous P."/>
            <person name="Grigoriev I."/>
        </authorList>
    </citation>
    <scope>NUCLEOTIDE SEQUENCE</scope>
    <source>
        <strain evidence="1">CBS 675.92</strain>
    </source>
</reference>
<organism evidence="1 2">
    <name type="scientific">Byssothecium circinans</name>
    <dbReference type="NCBI Taxonomy" id="147558"/>
    <lineage>
        <taxon>Eukaryota</taxon>
        <taxon>Fungi</taxon>
        <taxon>Dikarya</taxon>
        <taxon>Ascomycota</taxon>
        <taxon>Pezizomycotina</taxon>
        <taxon>Dothideomycetes</taxon>
        <taxon>Pleosporomycetidae</taxon>
        <taxon>Pleosporales</taxon>
        <taxon>Massarineae</taxon>
        <taxon>Massarinaceae</taxon>
        <taxon>Byssothecium</taxon>
    </lineage>
</organism>
<sequence length="160" mass="17808">MGNHALPGMDCPDLLLNVLEMWLALMFRCLPKQTLQVWGVDEGVFGALNIASPLSNGDKGNREWIDLSECDDPLVQEYADGGERKRSEISYEQKSHETVEQTAAYLNREKRSGEVVRGQKRRPKTEYEQDEVSTASVLIVVAMAVTVGLALWKSGPGSKR</sequence>
<dbReference type="AlphaFoldDB" id="A0A6A5TVW4"/>
<dbReference type="OrthoDB" id="5412936at2759"/>
<name>A0A6A5TVW4_9PLEO</name>
<accession>A0A6A5TVW4</accession>
<dbReference type="Proteomes" id="UP000800035">
    <property type="component" value="Unassembled WGS sequence"/>
</dbReference>
<gene>
    <name evidence="1" type="ORF">CC80DRAFT_548468</name>
</gene>